<protein>
    <recommendedName>
        <fullName evidence="5">Protein SIEVE ELEMENT OCCLUSION B-like</fullName>
    </recommendedName>
</protein>
<feature type="domain" description="Sieve element occlusion C-terminal" evidence="2">
    <location>
        <begin position="454"/>
        <end position="570"/>
    </location>
</feature>
<evidence type="ECO:0000259" key="2">
    <source>
        <dbReference type="Pfam" id="PF14577"/>
    </source>
</evidence>
<dbReference type="Pfam" id="PF14577">
    <property type="entry name" value="SEO_C"/>
    <property type="match status" value="2"/>
</dbReference>
<dbReference type="InterPro" id="IPR027944">
    <property type="entry name" value="SEO_C"/>
</dbReference>
<keyword evidence="4" id="KW-1185">Reference proteome</keyword>
<evidence type="ECO:0000313" key="3">
    <source>
        <dbReference type="EMBL" id="KAF4353787.1"/>
    </source>
</evidence>
<dbReference type="EMBL" id="JAATIQ010000495">
    <property type="protein sequence ID" value="KAF4353787.1"/>
    <property type="molecule type" value="Genomic_DNA"/>
</dbReference>
<reference evidence="3 4" key="1">
    <citation type="journal article" date="2020" name="bioRxiv">
        <title>Sequence and annotation of 42 cannabis genomes reveals extensive copy number variation in cannabinoid synthesis and pathogen resistance genes.</title>
        <authorList>
            <person name="Mckernan K.J."/>
            <person name="Helbert Y."/>
            <person name="Kane L.T."/>
            <person name="Ebling H."/>
            <person name="Zhang L."/>
            <person name="Liu B."/>
            <person name="Eaton Z."/>
            <person name="Mclaughlin S."/>
            <person name="Kingan S."/>
            <person name="Baybayan P."/>
            <person name="Concepcion G."/>
            <person name="Jordan M."/>
            <person name="Riva A."/>
            <person name="Barbazuk W."/>
            <person name="Harkins T."/>
        </authorList>
    </citation>
    <scope>NUCLEOTIDE SEQUENCE [LARGE SCALE GENOMIC DNA]</scope>
    <source>
        <strain evidence="4">cv. Jamaican Lion 4</strain>
        <tissue evidence="3">Leaf</tissue>
    </source>
</reference>
<dbReference type="Proteomes" id="UP000583929">
    <property type="component" value="Unassembled WGS sequence"/>
</dbReference>
<dbReference type="GO" id="GO:0010088">
    <property type="term" value="P:phloem development"/>
    <property type="evidence" value="ECO:0007669"/>
    <property type="project" value="InterPro"/>
</dbReference>
<feature type="domain" description="Sieve element occlusion C-terminal" evidence="2">
    <location>
        <begin position="1170"/>
        <end position="1256"/>
    </location>
</feature>
<dbReference type="InterPro" id="IPR027942">
    <property type="entry name" value="SEO_N"/>
</dbReference>
<evidence type="ECO:0008006" key="5">
    <source>
        <dbReference type="Google" id="ProtNLM"/>
    </source>
</evidence>
<accession>A0A7J6E5V0</accession>
<proteinExistence type="predicted"/>
<sequence>MEINPFKVGEDFITAQVNDTHATYVDSSFDANSFFIIVANILRQSTEIVQKSLQGDKITPKLEGSFHKENFKIPMCLIKSIGCEAKLTLTLAAFAKEFGELLMHTGEVHPQDHLTTSLAILKGSLILPTTTTTRKNALIQLNDLIKLTLQLIEIIFRSHLLLKPIHVYWIIITVVAYVERDYYELLKVLCQNNKETIEFLSRLFSTRDSSRGVQLIDCSAYFRTVQIDVLRKKTVMLVFSRVVGRYDISTNDINILKRIQYEKIKRERMEEQYAIVWVPIVDETHDQLTQYRKEIEFQRLLASKDIQWYTVNSLALHKGSLKFLKEEWKFETSPICVVMDLALGRVQNINAFYSMRLWGLDAFPFDKESEHRVVHEMTWINTVFSREFIARSQSFSIWVERNDYIIIHGGTDMAWSREIQDKMRYMRMETNIKIELFNINEESYVEQFWSGAKTLVEKYYKVEYAKQQVQRLNSLKQAKGWFMLNKGSTTLVVGSRETLVKAVEELNIWKESITEKTFEVAFKEYHEKIFIMVPRPSDEPCLTIVNPLKEDGKTMLKEMKCTKCGRDMEMTSVTFSDDKMDPTEDIKVGLDNIVEINNPKAGFNVPMCILKKIGCELLSCKAPVAEMAHETTLAIFEKLRYYSWEAKAVLTLAAFAKEFGDVLHLVQLDQTNNHDQLTKSLALLKGSCILPNTPEFRHKRKIVVGELNNLIKATLKVMETIFELQKLSVYGPHSIAELPIALNSYWVVITVIACANKVTLLTSEHDSPHDLSPYDTKIHNILSLLSAQLAQFRLMKEEEYHYYKLLKLSKTSDEVMEFLKLLFFSQDSHHFHLIDGSNNYQSAILPTFYHVPWSLSNLLGTQPSRSNLSPQTTSPGGSLSWARLCLHTSRLGLNLKAPNLGLNLQSISPMHQFLSISSLKEEFPAETSSPSTRSKYLCKGTTMLPKKIWEEVEINVLKKKKALLVIFRPDMLESDINILRRIYCEKIKKYNTEKEYAIVWVPIIDETFSYEHKTFKYEYESWLRSKEIQWYSVSKLVSHKAGLRFLREEWNFETNPVAVVLNVARGIVENKNAMHTIRLWGLDAFPFDHETERRISSEMNWLYTFFTDFPHQYGKLTNWVKKEKYVIFHGGMDKEWTEEIDEKISFISKDLNIKIKRFNIEERVEVKNKFWGGIDSLMLTKFHKEEYYFAKQQVKRLSSYKHTQGWFALNKGPTTVVVGSRATFSKAVAEFHMWKVSVRQRTFEVAFKEYHEKLCKSLNSTHELSSIACCSSMRATTIQKSFGNCCTIESVLTATGEYPEKISCPVCDQVMEITVTYKCYHTSKDDFHC</sequence>
<evidence type="ECO:0000313" key="4">
    <source>
        <dbReference type="Proteomes" id="UP000583929"/>
    </source>
</evidence>
<organism evidence="3 4">
    <name type="scientific">Cannabis sativa</name>
    <name type="common">Hemp</name>
    <name type="synonym">Marijuana</name>
    <dbReference type="NCBI Taxonomy" id="3483"/>
    <lineage>
        <taxon>Eukaryota</taxon>
        <taxon>Viridiplantae</taxon>
        <taxon>Streptophyta</taxon>
        <taxon>Embryophyta</taxon>
        <taxon>Tracheophyta</taxon>
        <taxon>Spermatophyta</taxon>
        <taxon>Magnoliopsida</taxon>
        <taxon>eudicotyledons</taxon>
        <taxon>Gunneridae</taxon>
        <taxon>Pentapetalae</taxon>
        <taxon>rosids</taxon>
        <taxon>fabids</taxon>
        <taxon>Rosales</taxon>
        <taxon>Cannabaceae</taxon>
        <taxon>Cannabis</taxon>
    </lineage>
</organism>
<feature type="domain" description="Sieve element occlusion N-terminal" evidence="1">
    <location>
        <begin position="78"/>
        <end position="161"/>
    </location>
</feature>
<dbReference type="InterPro" id="IPR039299">
    <property type="entry name" value="SEOA"/>
</dbReference>
<dbReference type="Pfam" id="PF14576">
    <property type="entry name" value="SEO_N"/>
    <property type="match status" value="2"/>
</dbReference>
<evidence type="ECO:0000259" key="1">
    <source>
        <dbReference type="Pfam" id="PF14576"/>
    </source>
</evidence>
<name>A0A7J6E5V0_CANSA</name>
<dbReference type="PANTHER" id="PTHR33232">
    <property type="entry name" value="PROTEIN SIEVE ELEMENT OCCLUSION B-LIKE"/>
    <property type="match status" value="1"/>
</dbReference>
<comment type="caution">
    <text evidence="3">The sequence shown here is derived from an EMBL/GenBank/DDBJ whole genome shotgun (WGS) entry which is preliminary data.</text>
</comment>
<dbReference type="PANTHER" id="PTHR33232:SF18">
    <property type="entry name" value="PROTEIN SIEVE ELEMENT OCCLUSION B-LIKE"/>
    <property type="match status" value="1"/>
</dbReference>
<feature type="domain" description="Sieve element occlusion N-terminal" evidence="1">
    <location>
        <begin position="604"/>
        <end position="811"/>
    </location>
</feature>
<gene>
    <name evidence="3" type="ORF">G4B88_025175</name>
</gene>